<dbReference type="Proteomes" id="UP000001798">
    <property type="component" value="Chromosome 3"/>
</dbReference>
<organism evidence="2 3">
    <name type="scientific">Botryotinia fuckeliana (strain B05.10)</name>
    <name type="common">Noble rot fungus</name>
    <name type="synonym">Botrytis cinerea</name>
    <dbReference type="NCBI Taxonomy" id="332648"/>
    <lineage>
        <taxon>Eukaryota</taxon>
        <taxon>Fungi</taxon>
        <taxon>Dikarya</taxon>
        <taxon>Ascomycota</taxon>
        <taxon>Pezizomycotina</taxon>
        <taxon>Leotiomycetes</taxon>
        <taxon>Helotiales</taxon>
        <taxon>Sclerotiniaceae</taxon>
        <taxon>Botrytis</taxon>
    </lineage>
</organism>
<dbReference type="RefSeq" id="XP_024547647.1">
    <property type="nucleotide sequence ID" value="XM_024691874.1"/>
</dbReference>
<reference evidence="2 3" key="3">
    <citation type="journal article" date="2017" name="Mol. Plant Pathol.">
        <title>A gapless genome sequence of the fungus Botrytis cinerea.</title>
        <authorList>
            <person name="Van Kan J.A."/>
            <person name="Stassen J.H."/>
            <person name="Mosbach A."/>
            <person name="Van Der Lee T.A."/>
            <person name="Faino L."/>
            <person name="Farmer A.D."/>
            <person name="Papasotiriou D.G."/>
            <person name="Zhou S."/>
            <person name="Seidl M.F."/>
            <person name="Cottam E."/>
            <person name="Edel D."/>
            <person name="Hahn M."/>
            <person name="Schwartz D.C."/>
            <person name="Dietrich R.A."/>
            <person name="Widdison S."/>
            <person name="Scalliet G."/>
        </authorList>
    </citation>
    <scope>NUCLEOTIDE SEQUENCE [LARGE SCALE GENOMIC DNA]</scope>
    <source>
        <strain evidence="2 3">B05.10</strain>
    </source>
</reference>
<dbReference type="EMBL" id="CP009807">
    <property type="protein sequence ID" value="ATZ48060.1"/>
    <property type="molecule type" value="Genomic_DNA"/>
</dbReference>
<feature type="region of interest" description="Disordered" evidence="1">
    <location>
        <begin position="28"/>
        <end position="55"/>
    </location>
</feature>
<evidence type="ECO:0000256" key="1">
    <source>
        <dbReference type="SAM" id="MobiDB-lite"/>
    </source>
</evidence>
<reference evidence="2 3" key="1">
    <citation type="journal article" date="2011" name="PLoS Genet.">
        <title>Genomic analysis of the necrotrophic fungal pathogens Sclerotinia sclerotiorum and Botrytis cinerea.</title>
        <authorList>
            <person name="Amselem J."/>
            <person name="Cuomo C.A."/>
            <person name="van Kan J.A."/>
            <person name="Viaud M."/>
            <person name="Benito E.P."/>
            <person name="Couloux A."/>
            <person name="Coutinho P.M."/>
            <person name="de Vries R.P."/>
            <person name="Dyer P.S."/>
            <person name="Fillinger S."/>
            <person name="Fournier E."/>
            <person name="Gout L."/>
            <person name="Hahn M."/>
            <person name="Kohn L."/>
            <person name="Lapalu N."/>
            <person name="Plummer K.M."/>
            <person name="Pradier J.M."/>
            <person name="Quevillon E."/>
            <person name="Sharon A."/>
            <person name="Simon A."/>
            <person name="ten Have A."/>
            <person name="Tudzynski B."/>
            <person name="Tudzynski P."/>
            <person name="Wincker P."/>
            <person name="Andrew M."/>
            <person name="Anthouard V."/>
            <person name="Beever R.E."/>
            <person name="Beffa R."/>
            <person name="Benoit I."/>
            <person name="Bouzid O."/>
            <person name="Brault B."/>
            <person name="Chen Z."/>
            <person name="Choquer M."/>
            <person name="Collemare J."/>
            <person name="Cotton P."/>
            <person name="Danchin E.G."/>
            <person name="Da Silva C."/>
            <person name="Gautier A."/>
            <person name="Giraud C."/>
            <person name="Giraud T."/>
            <person name="Gonzalez C."/>
            <person name="Grossetete S."/>
            <person name="Guldener U."/>
            <person name="Henrissat B."/>
            <person name="Howlett B.J."/>
            <person name="Kodira C."/>
            <person name="Kretschmer M."/>
            <person name="Lappartient A."/>
            <person name="Leroch M."/>
            <person name="Levis C."/>
            <person name="Mauceli E."/>
            <person name="Neuveglise C."/>
            <person name="Oeser B."/>
            <person name="Pearson M."/>
            <person name="Poulain J."/>
            <person name="Poussereau N."/>
            <person name="Quesneville H."/>
            <person name="Rascle C."/>
            <person name="Schumacher J."/>
            <person name="Segurens B."/>
            <person name="Sexton A."/>
            <person name="Silva E."/>
            <person name="Sirven C."/>
            <person name="Soanes D.M."/>
            <person name="Talbot N.J."/>
            <person name="Templeton M."/>
            <person name="Yandava C."/>
            <person name="Yarden O."/>
            <person name="Zeng Q."/>
            <person name="Rollins J.A."/>
            <person name="Lebrun M.H."/>
            <person name="Dickman M."/>
        </authorList>
    </citation>
    <scope>NUCLEOTIDE SEQUENCE [LARGE SCALE GENOMIC DNA]</scope>
    <source>
        <strain evidence="2 3">B05.10</strain>
    </source>
</reference>
<dbReference type="VEuPathDB" id="FungiDB:Bcin03g03170"/>
<gene>
    <name evidence="2" type="ORF">BCIN_03g03170</name>
</gene>
<keyword evidence="3" id="KW-1185">Reference proteome</keyword>
<feature type="compositionally biased region" description="Polar residues" evidence="1">
    <location>
        <begin position="45"/>
        <end position="55"/>
    </location>
</feature>
<dbReference type="AlphaFoldDB" id="A0A384JC34"/>
<proteinExistence type="predicted"/>
<dbReference type="GeneID" id="5425558"/>
<dbReference type="OrthoDB" id="194358at2759"/>
<sequence length="95" mass="11069">MTDTNTESLRRQQQIMIQARLQRMQMMAAQQQQQEQQKDAMKANIKSNCSDNSSINLQSQSQMMGTAHDDLPFQPADMIFIDKWFSFHSPIHHKS</sequence>
<evidence type="ECO:0000313" key="3">
    <source>
        <dbReference type="Proteomes" id="UP000001798"/>
    </source>
</evidence>
<accession>A0A384JC34</accession>
<protein>
    <submittedName>
        <fullName evidence="2">Uncharacterized protein</fullName>
    </submittedName>
</protein>
<name>A0A384JC34_BOTFB</name>
<evidence type="ECO:0000313" key="2">
    <source>
        <dbReference type="EMBL" id="ATZ48060.1"/>
    </source>
</evidence>
<reference evidence="2 3" key="2">
    <citation type="journal article" date="2012" name="Eukaryot. Cell">
        <title>Genome update of Botrytis cinerea strains B05.10 and T4.</title>
        <authorList>
            <person name="Staats M."/>
            <person name="van Kan J.A."/>
        </authorList>
    </citation>
    <scope>NUCLEOTIDE SEQUENCE [LARGE SCALE GENOMIC DNA]</scope>
    <source>
        <strain evidence="2 3">B05.10</strain>
    </source>
</reference>